<dbReference type="Proteomes" id="UP000214365">
    <property type="component" value="Unassembled WGS sequence"/>
</dbReference>
<dbReference type="InterPro" id="IPR001594">
    <property type="entry name" value="Palmitoyltrfase_DHHC"/>
</dbReference>
<dbReference type="GO" id="GO:0016020">
    <property type="term" value="C:membrane"/>
    <property type="evidence" value="ECO:0007669"/>
    <property type="project" value="UniProtKB-SubCell"/>
</dbReference>
<dbReference type="AlphaFoldDB" id="A0A225ABM4"/>
<evidence type="ECO:0000256" key="5">
    <source>
        <dbReference type="ARBA" id="ARBA00023136"/>
    </source>
</evidence>
<feature type="region of interest" description="Disordered" evidence="11">
    <location>
        <begin position="177"/>
        <end position="214"/>
    </location>
</feature>
<evidence type="ECO:0000256" key="8">
    <source>
        <dbReference type="ARBA" id="ARBA00023315"/>
    </source>
</evidence>
<feature type="compositionally biased region" description="Polar residues" evidence="11">
    <location>
        <begin position="303"/>
        <end position="316"/>
    </location>
</feature>
<organism evidence="13 14">
    <name type="scientific">Talaromyces atroroseus</name>
    <dbReference type="NCBI Taxonomy" id="1441469"/>
    <lineage>
        <taxon>Eukaryota</taxon>
        <taxon>Fungi</taxon>
        <taxon>Dikarya</taxon>
        <taxon>Ascomycota</taxon>
        <taxon>Pezizomycotina</taxon>
        <taxon>Eurotiomycetes</taxon>
        <taxon>Eurotiomycetidae</taxon>
        <taxon>Eurotiales</taxon>
        <taxon>Trichocomaceae</taxon>
        <taxon>Talaromyces</taxon>
        <taxon>Talaromyces sect. Trachyspermi</taxon>
    </lineage>
</organism>
<evidence type="ECO:0000256" key="3">
    <source>
        <dbReference type="ARBA" id="ARBA00022692"/>
    </source>
</evidence>
<dbReference type="GO" id="GO:0019706">
    <property type="term" value="F:protein-cysteine S-palmitoyltransferase activity"/>
    <property type="evidence" value="ECO:0007669"/>
    <property type="project" value="UniProtKB-EC"/>
</dbReference>
<dbReference type="RefSeq" id="XP_020117831.1">
    <property type="nucleotide sequence ID" value="XM_020262047.1"/>
</dbReference>
<evidence type="ECO:0000256" key="1">
    <source>
        <dbReference type="ARBA" id="ARBA00004141"/>
    </source>
</evidence>
<keyword evidence="7" id="KW-0449">Lipoprotein</keyword>
<evidence type="ECO:0000313" key="14">
    <source>
        <dbReference type="Proteomes" id="UP000214365"/>
    </source>
</evidence>
<keyword evidence="2 10" id="KW-0808">Transferase</keyword>
<reference evidence="13 14" key="1">
    <citation type="submission" date="2015-06" db="EMBL/GenBank/DDBJ databases">
        <title>Talaromyces atroroseus IBT 11181 draft genome.</title>
        <authorList>
            <person name="Rasmussen K.B."/>
            <person name="Rasmussen S."/>
            <person name="Petersen B."/>
            <person name="Sicheritz-Ponten T."/>
            <person name="Mortensen U.H."/>
            <person name="Thrane U."/>
        </authorList>
    </citation>
    <scope>NUCLEOTIDE SEQUENCE [LARGE SCALE GENOMIC DNA]</scope>
    <source>
        <strain evidence="13 14">IBT 11181</strain>
    </source>
</reference>
<evidence type="ECO:0000256" key="10">
    <source>
        <dbReference type="RuleBase" id="RU079119"/>
    </source>
</evidence>
<evidence type="ECO:0000256" key="6">
    <source>
        <dbReference type="ARBA" id="ARBA00023139"/>
    </source>
</evidence>
<keyword evidence="8 10" id="KW-0012">Acyltransferase</keyword>
<name>A0A225ABM4_TALAT</name>
<feature type="compositionally biased region" description="Basic and acidic residues" evidence="11">
    <location>
        <begin position="192"/>
        <end position="214"/>
    </location>
</feature>
<accession>A0A225ABM4</accession>
<evidence type="ECO:0000256" key="7">
    <source>
        <dbReference type="ARBA" id="ARBA00023288"/>
    </source>
</evidence>
<dbReference type="Pfam" id="PF01529">
    <property type="entry name" value="DHHC"/>
    <property type="match status" value="1"/>
</dbReference>
<comment type="catalytic activity">
    <reaction evidence="9 10">
        <text>L-cysteinyl-[protein] + hexadecanoyl-CoA = S-hexadecanoyl-L-cysteinyl-[protein] + CoA</text>
        <dbReference type="Rhea" id="RHEA:36683"/>
        <dbReference type="Rhea" id="RHEA-COMP:10131"/>
        <dbReference type="Rhea" id="RHEA-COMP:11032"/>
        <dbReference type="ChEBI" id="CHEBI:29950"/>
        <dbReference type="ChEBI" id="CHEBI:57287"/>
        <dbReference type="ChEBI" id="CHEBI:57379"/>
        <dbReference type="ChEBI" id="CHEBI:74151"/>
        <dbReference type="EC" id="2.3.1.225"/>
    </reaction>
</comment>
<feature type="compositionally biased region" description="Basic and acidic residues" evidence="11">
    <location>
        <begin position="334"/>
        <end position="355"/>
    </location>
</feature>
<dbReference type="PANTHER" id="PTHR12246">
    <property type="entry name" value="PALMITOYLTRANSFERASE ZDHHC16"/>
    <property type="match status" value="1"/>
</dbReference>
<comment type="subcellular location">
    <subcellularLocation>
        <location evidence="1">Membrane</location>
        <topology evidence="1">Multi-pass membrane protein</topology>
    </subcellularLocation>
</comment>
<feature type="region of interest" description="Disordered" evidence="11">
    <location>
        <begin position="303"/>
        <end position="399"/>
    </location>
</feature>
<feature type="domain" description="Palmitoyltransferase DHHC" evidence="12">
    <location>
        <begin position="1"/>
        <end position="98"/>
    </location>
</feature>
<keyword evidence="3 10" id="KW-0812">Transmembrane</keyword>
<comment type="caution">
    <text evidence="13">The sequence shown here is derived from an EMBL/GenBank/DDBJ whole genome shotgun (WGS) entry which is preliminary data.</text>
</comment>
<dbReference type="GeneID" id="31006660"/>
<dbReference type="STRING" id="1441469.A0A225ABM4"/>
<dbReference type="OrthoDB" id="302728at2759"/>
<evidence type="ECO:0000256" key="2">
    <source>
        <dbReference type="ARBA" id="ARBA00022679"/>
    </source>
</evidence>
<keyword evidence="5 10" id="KW-0472">Membrane</keyword>
<evidence type="ECO:0000259" key="12">
    <source>
        <dbReference type="Pfam" id="PF01529"/>
    </source>
</evidence>
<proteinExistence type="inferred from homology"/>
<dbReference type="InterPro" id="IPR039859">
    <property type="entry name" value="PFA4/ZDH16/20/ERF2-like"/>
</dbReference>
<gene>
    <name evidence="13" type="ORF">UA08_06904</name>
</gene>
<evidence type="ECO:0000256" key="9">
    <source>
        <dbReference type="ARBA" id="ARBA00048048"/>
    </source>
</evidence>
<feature type="region of interest" description="Disordered" evidence="11">
    <location>
        <begin position="149"/>
        <end position="168"/>
    </location>
</feature>
<comment type="domain">
    <text evidence="10">The DHHC domain is required for palmitoyltransferase activity.</text>
</comment>
<dbReference type="EC" id="2.3.1.225" evidence="10"/>
<dbReference type="PROSITE" id="PS50216">
    <property type="entry name" value="DHHC"/>
    <property type="match status" value="1"/>
</dbReference>
<dbReference type="EMBL" id="LFMY01000011">
    <property type="protein sequence ID" value="OKL57710.1"/>
    <property type="molecule type" value="Genomic_DNA"/>
</dbReference>
<keyword evidence="14" id="KW-1185">Reference proteome</keyword>
<feature type="transmembrane region" description="Helical" evidence="10">
    <location>
        <begin position="61"/>
        <end position="81"/>
    </location>
</feature>
<protein>
    <recommendedName>
        <fullName evidence="10">Palmitoyltransferase</fullName>
        <ecNumber evidence="10">2.3.1.225</ecNumber>
    </recommendedName>
</protein>
<keyword evidence="6" id="KW-0564">Palmitate</keyword>
<feature type="transmembrane region" description="Helical" evidence="10">
    <location>
        <begin position="20"/>
        <end position="41"/>
    </location>
</feature>
<evidence type="ECO:0000256" key="11">
    <source>
        <dbReference type="SAM" id="MobiDB-lite"/>
    </source>
</evidence>
<sequence length="399" mass="45826">MDHHCPWLATCVGLRNYKAFLLFLMYTSTFCWVCFATAGLWVWDELLNDVAYANNLMPVNVVLLAVIAGIIGLVLTGFTAWHVSLAIRNLTTIESLENTRYLSPLRKALDRQRVDHTGQPPSDGNFGHRLQGYGQQIIEAHANAIPGVTRAEEGEERPSPVAEARSGQHQDYISFLRESNTDGTPAQKALHRSYEDLERQRERDRYEDYLDSRDSKNIPNPFNHGWKQNLRHLFGENPLLWLLPVCTTSGDGWYWEPSPAFLEARDSIRQDREREWAHWLEQQRRQTHDHWLNGTNLAQTATRSVPLQHSPRSAHSYSGAGFDRPSSGVSMKTLRPESPRMHHDDSDDDDYRSSSDEEDTARNQKRGQNSQASRSKADRVLGITRDQFVSQSDEWRDWD</sequence>
<comment type="similarity">
    <text evidence="10">Belongs to the DHHC palmitoyltransferase family.</text>
</comment>
<evidence type="ECO:0000256" key="4">
    <source>
        <dbReference type="ARBA" id="ARBA00022989"/>
    </source>
</evidence>
<evidence type="ECO:0000313" key="13">
    <source>
        <dbReference type="EMBL" id="OKL57710.1"/>
    </source>
</evidence>
<keyword evidence="4 10" id="KW-1133">Transmembrane helix</keyword>